<feature type="signal peptide" evidence="1">
    <location>
        <begin position="1"/>
        <end position="19"/>
    </location>
</feature>
<feature type="chain" id="PRO_5043452640" evidence="1">
    <location>
        <begin position="20"/>
        <end position="99"/>
    </location>
</feature>
<keyword evidence="1" id="KW-0732">Signal</keyword>
<gene>
    <name evidence="2" type="ORF">WA026_019872</name>
</gene>
<dbReference type="AlphaFoldDB" id="A0AAW1V9N3"/>
<evidence type="ECO:0000256" key="1">
    <source>
        <dbReference type="SAM" id="SignalP"/>
    </source>
</evidence>
<proteinExistence type="predicted"/>
<reference evidence="2 3" key="1">
    <citation type="submission" date="2023-03" db="EMBL/GenBank/DDBJ databases">
        <title>Genome insight into feeding habits of ladybird beetles.</title>
        <authorList>
            <person name="Li H.-S."/>
            <person name="Huang Y.-H."/>
            <person name="Pang H."/>
        </authorList>
    </citation>
    <scope>NUCLEOTIDE SEQUENCE [LARGE SCALE GENOMIC DNA]</scope>
    <source>
        <strain evidence="2">SYSU_2023b</strain>
        <tissue evidence="2">Whole body</tissue>
    </source>
</reference>
<evidence type="ECO:0000313" key="3">
    <source>
        <dbReference type="Proteomes" id="UP001431783"/>
    </source>
</evidence>
<dbReference type="EMBL" id="JARQZJ010000134">
    <property type="protein sequence ID" value="KAK9892421.1"/>
    <property type="molecule type" value="Genomic_DNA"/>
</dbReference>
<organism evidence="2 3">
    <name type="scientific">Henosepilachna vigintioctopunctata</name>
    <dbReference type="NCBI Taxonomy" id="420089"/>
    <lineage>
        <taxon>Eukaryota</taxon>
        <taxon>Metazoa</taxon>
        <taxon>Ecdysozoa</taxon>
        <taxon>Arthropoda</taxon>
        <taxon>Hexapoda</taxon>
        <taxon>Insecta</taxon>
        <taxon>Pterygota</taxon>
        <taxon>Neoptera</taxon>
        <taxon>Endopterygota</taxon>
        <taxon>Coleoptera</taxon>
        <taxon>Polyphaga</taxon>
        <taxon>Cucujiformia</taxon>
        <taxon>Coccinelloidea</taxon>
        <taxon>Coccinellidae</taxon>
        <taxon>Epilachninae</taxon>
        <taxon>Epilachnini</taxon>
        <taxon>Henosepilachna</taxon>
    </lineage>
</organism>
<accession>A0AAW1V9N3</accession>
<comment type="caution">
    <text evidence="2">The sequence shown here is derived from an EMBL/GenBank/DDBJ whole genome shotgun (WGS) entry which is preliminary data.</text>
</comment>
<protein>
    <submittedName>
        <fullName evidence="2">Uncharacterized protein</fullName>
    </submittedName>
</protein>
<dbReference type="Proteomes" id="UP001431783">
    <property type="component" value="Unassembled WGS sequence"/>
</dbReference>
<sequence length="99" mass="10670">MVIFYLLLSWGLLVGISRAQNVTMPTDILQQIRESFEAAGAGSINFGPSGILGNLGGQFGIKINKEQSTSGNTAKLVRNTKSTFKLTEAVNIRDLGNRN</sequence>
<evidence type="ECO:0000313" key="2">
    <source>
        <dbReference type="EMBL" id="KAK9892421.1"/>
    </source>
</evidence>
<keyword evidence="3" id="KW-1185">Reference proteome</keyword>
<name>A0AAW1V9N3_9CUCU</name>